<dbReference type="EMBL" id="JBBXMP010000009">
    <property type="protein sequence ID" value="KAL0070043.1"/>
    <property type="molecule type" value="Genomic_DNA"/>
</dbReference>
<name>A0ABR3A8Y1_9AGAR</name>
<comment type="caution">
    <text evidence="1">The sequence shown here is derived from an EMBL/GenBank/DDBJ whole genome shotgun (WGS) entry which is preliminary data.</text>
</comment>
<evidence type="ECO:0000313" key="1">
    <source>
        <dbReference type="EMBL" id="KAL0070043.1"/>
    </source>
</evidence>
<keyword evidence="2" id="KW-1185">Reference proteome</keyword>
<protein>
    <submittedName>
        <fullName evidence="1">Uncharacterized protein</fullName>
    </submittedName>
</protein>
<proteinExistence type="predicted"/>
<reference evidence="1 2" key="1">
    <citation type="submission" date="2024-05" db="EMBL/GenBank/DDBJ databases">
        <title>A draft genome resource for the thread blight pathogen Marasmius tenuissimus strain MS-2.</title>
        <authorList>
            <person name="Yulfo-Soto G.E."/>
            <person name="Baruah I.K."/>
            <person name="Amoako-Attah I."/>
            <person name="Bukari Y."/>
            <person name="Meinhardt L.W."/>
            <person name="Bailey B.A."/>
            <person name="Cohen S.P."/>
        </authorList>
    </citation>
    <scope>NUCLEOTIDE SEQUENCE [LARGE SCALE GENOMIC DNA]</scope>
    <source>
        <strain evidence="1 2">MS-2</strain>
    </source>
</reference>
<sequence>MDYRTFAFQEIEVSSDFRRLVQKPRAAFILVPTKAIVEKAFNLSKFNKSVKEPDERQRFEVFGSGPWEYILIPYEDAKKDDLPQLYQLSGGTTVPINYDPDNFDTLPRLTSSLHPLVALYYLTRMMLFPSRYANSIRQGVVNLFREYEMSLDLRLDCPFAPRLSSPGDEDEDGETCECSHCSRPRALDAEYIAEWVLHVLPTSQDVLDSSDIREDDGEMSSRIDEVFSRLEEENRKRLRLAKSILADRCTATRKRIRRS</sequence>
<dbReference type="Proteomes" id="UP001437256">
    <property type="component" value="Unassembled WGS sequence"/>
</dbReference>
<evidence type="ECO:0000313" key="2">
    <source>
        <dbReference type="Proteomes" id="UP001437256"/>
    </source>
</evidence>
<accession>A0ABR3A8Y1</accession>
<organism evidence="1 2">
    <name type="scientific">Marasmius tenuissimus</name>
    <dbReference type="NCBI Taxonomy" id="585030"/>
    <lineage>
        <taxon>Eukaryota</taxon>
        <taxon>Fungi</taxon>
        <taxon>Dikarya</taxon>
        <taxon>Basidiomycota</taxon>
        <taxon>Agaricomycotina</taxon>
        <taxon>Agaricomycetes</taxon>
        <taxon>Agaricomycetidae</taxon>
        <taxon>Agaricales</taxon>
        <taxon>Marasmiineae</taxon>
        <taxon>Marasmiaceae</taxon>
        <taxon>Marasmius</taxon>
    </lineage>
</organism>
<gene>
    <name evidence="1" type="ORF">AAF712_002940</name>
</gene>